<dbReference type="STRING" id="550540.Fbal_3731"/>
<dbReference type="EMBL" id="CP002209">
    <property type="protein sequence ID" value="ADN77924.1"/>
    <property type="molecule type" value="Genomic_DNA"/>
</dbReference>
<feature type="domain" description="Pseudouridine synthase RsuA/RluA-like" evidence="2">
    <location>
        <begin position="24"/>
        <end position="166"/>
    </location>
</feature>
<dbReference type="InterPro" id="IPR006224">
    <property type="entry name" value="PsdUridine_synth_RluA-like_CS"/>
</dbReference>
<dbReference type="GO" id="GO:0003723">
    <property type="term" value="F:RNA binding"/>
    <property type="evidence" value="ECO:0007669"/>
    <property type="project" value="InterPro"/>
</dbReference>
<evidence type="ECO:0000313" key="3">
    <source>
        <dbReference type="EMBL" id="ADN77924.1"/>
    </source>
</evidence>
<dbReference type="Pfam" id="PF00849">
    <property type="entry name" value="PseudoU_synth_2"/>
    <property type="match status" value="1"/>
</dbReference>
<dbReference type="PROSITE" id="PS01129">
    <property type="entry name" value="PSI_RLU"/>
    <property type="match status" value="1"/>
</dbReference>
<dbReference type="InterPro" id="IPR006145">
    <property type="entry name" value="PsdUridine_synth_RsuA/RluA"/>
</dbReference>
<dbReference type="GO" id="GO:0000455">
    <property type="term" value="P:enzyme-directed rRNA pseudouridine synthesis"/>
    <property type="evidence" value="ECO:0007669"/>
    <property type="project" value="TreeGrafter"/>
</dbReference>
<accession>E1SQZ4</accession>
<evidence type="ECO:0000259" key="2">
    <source>
        <dbReference type="Pfam" id="PF00849"/>
    </source>
</evidence>
<protein>
    <submittedName>
        <fullName evidence="3">Pseudouridine synthase Rlu family protein, TIGR01621</fullName>
    </submittedName>
</protein>
<evidence type="ECO:0000313" key="4">
    <source>
        <dbReference type="Proteomes" id="UP000006683"/>
    </source>
</evidence>
<keyword evidence="4" id="KW-1185">Reference proteome</keyword>
<gene>
    <name evidence="3" type="ordered locus">Fbal_3731</name>
</gene>
<proteinExistence type="inferred from homology"/>
<dbReference type="PANTHER" id="PTHR21600">
    <property type="entry name" value="MITOCHONDRIAL RNA PSEUDOURIDINE SYNTHASE"/>
    <property type="match status" value="1"/>
</dbReference>
<sequence length="235" mass="25890">MSGPLPSEFTMPSLTPSVIHQHPDFVVVVKPAGVHFHSQDGNAGLVAQLEAQLNESLYPVHRLDTPTSGLLVLARHPAAAATLTALFTAHQVEKRYLALSGHKPKKKQGTVKGGMAKARRGAWKLTPGQENWAITQFVSHNLRPGIRAFLLRPRSGRTHQIRVALKSLGAPILGDALYGGSDADRTYLHAWSLGFDWQGQWQQFWLAPQQGEQWGEELAPLLAQWQQDDPAWPKG</sequence>
<dbReference type="PANTHER" id="PTHR21600:SF87">
    <property type="entry name" value="RNA PSEUDOURIDYLATE SYNTHASE DOMAIN-CONTAINING PROTEIN 1"/>
    <property type="match status" value="1"/>
</dbReference>
<dbReference type="NCBIfam" id="TIGR01621">
    <property type="entry name" value="RluA-like"/>
    <property type="match status" value="1"/>
</dbReference>
<dbReference type="KEGG" id="fbl:Fbal_3731"/>
<dbReference type="InterPro" id="IPR020103">
    <property type="entry name" value="PsdUridine_synth_cat_dom_sf"/>
</dbReference>
<dbReference type="GO" id="GO:0009982">
    <property type="term" value="F:pseudouridine synthase activity"/>
    <property type="evidence" value="ECO:0007669"/>
    <property type="project" value="InterPro"/>
</dbReference>
<organism evidence="3 4">
    <name type="scientific">Ferrimonas balearica (strain DSM 9799 / CCM 4581 / KCTC 23876 / PAT)</name>
    <dbReference type="NCBI Taxonomy" id="550540"/>
    <lineage>
        <taxon>Bacteria</taxon>
        <taxon>Pseudomonadati</taxon>
        <taxon>Pseudomonadota</taxon>
        <taxon>Gammaproteobacteria</taxon>
        <taxon>Alteromonadales</taxon>
        <taxon>Ferrimonadaceae</taxon>
        <taxon>Ferrimonas</taxon>
    </lineage>
</organism>
<comment type="similarity">
    <text evidence="1">Belongs to the pseudouridine synthase RluA family.</text>
</comment>
<dbReference type="AlphaFoldDB" id="E1SQZ4"/>
<evidence type="ECO:0000256" key="1">
    <source>
        <dbReference type="ARBA" id="ARBA00010876"/>
    </source>
</evidence>
<dbReference type="Gene3D" id="3.30.2350.10">
    <property type="entry name" value="Pseudouridine synthase"/>
    <property type="match status" value="1"/>
</dbReference>
<dbReference type="SUPFAM" id="SSF55120">
    <property type="entry name" value="Pseudouridine synthase"/>
    <property type="match status" value="1"/>
</dbReference>
<dbReference type="HOGENOM" id="CLU_016902_6_0_6"/>
<dbReference type="InterPro" id="IPR006508">
    <property type="entry name" value="PsdUridine_synth_RluA-like"/>
</dbReference>
<dbReference type="GO" id="GO:0140098">
    <property type="term" value="F:catalytic activity, acting on RNA"/>
    <property type="evidence" value="ECO:0007669"/>
    <property type="project" value="UniProtKB-ARBA"/>
</dbReference>
<dbReference type="CDD" id="cd02869">
    <property type="entry name" value="PseudoU_synth_RluA_like"/>
    <property type="match status" value="1"/>
</dbReference>
<dbReference type="InterPro" id="IPR050188">
    <property type="entry name" value="RluA_PseudoU_synthase"/>
</dbReference>
<name>E1SQZ4_FERBD</name>
<dbReference type="Proteomes" id="UP000006683">
    <property type="component" value="Chromosome"/>
</dbReference>
<dbReference type="eggNOG" id="COG0564">
    <property type="taxonomic scope" value="Bacteria"/>
</dbReference>
<reference evidence="3 4" key="1">
    <citation type="journal article" date="2010" name="Stand. Genomic Sci.">
        <title>Complete genome sequence of Ferrimonas balearica type strain (PAT).</title>
        <authorList>
            <person name="Nolan M."/>
            <person name="Sikorski J."/>
            <person name="Davenport K."/>
            <person name="Lucas S."/>
            <person name="Glavina Del Rio T."/>
            <person name="Tice H."/>
            <person name="Cheng J."/>
            <person name="Goodwin L."/>
            <person name="Pitluck S."/>
            <person name="Liolios K."/>
            <person name="Ivanova N."/>
            <person name="Mavromatis K."/>
            <person name="Ovchinnikova G."/>
            <person name="Pati A."/>
            <person name="Chen A."/>
            <person name="Palaniappan K."/>
            <person name="Land M."/>
            <person name="Hauser L."/>
            <person name="Chang Y."/>
            <person name="Jeffries C."/>
            <person name="Tapia R."/>
            <person name="Brettin T."/>
            <person name="Detter J."/>
            <person name="Han C."/>
            <person name="Yasawong M."/>
            <person name="Rohde M."/>
            <person name="Tindall B."/>
            <person name="Goker M."/>
            <person name="Woyke T."/>
            <person name="Bristow J."/>
            <person name="Eisen J."/>
            <person name="Markowitz V."/>
            <person name="Hugenholtz P."/>
            <person name="Kyrpides N."/>
            <person name="Klenk H."/>
            <person name="Lapidus A."/>
        </authorList>
    </citation>
    <scope>NUCLEOTIDE SEQUENCE [LARGE SCALE GENOMIC DNA]</scope>
    <source>
        <strain evidence="4">DSM 9799 / CCM 4581 / KCTC 23876 / PAT</strain>
    </source>
</reference>